<sequence>MITMLILGVLALIVSLIPYLSIEILLMALMPLISGDNAMGVLAIVVIGTITSEARMSNPAFTGLRVVTATSRYDASSALLIRISSLIGGIIASLGIIVMDQGVSHMWITPLMMVIFILVQCWGRAEMIGLVVITTIFLWFLHSQPHATTILGMGGYVMASLICPARRKAEDCETGGNALGLVMSLGTFFVIGLPVAAAAPDGKTESYLEAVVRGISLGLVVLGNSSGRDAMSSYLALTDVDQFHWPALVGAVVLMTPLFLSAYWLTIWMIRSAMWQRWLNAGPTRLINLGITTAALIALMASAHVSIVFLPGAVGLGLMYMVGESSGIDKMLPFPILIVVSYINQWGS</sequence>
<organism evidence="2 3">
    <name type="scientific">Microcystis phage LMM01</name>
    <dbReference type="NCBI Taxonomy" id="2856824"/>
    <lineage>
        <taxon>Viruses</taxon>
        <taxon>Duplodnaviria</taxon>
        <taxon>Heunggongvirae</taxon>
        <taxon>Uroviricota</taxon>
        <taxon>Caudoviricetes</taxon>
        <taxon>Fukuivirus</taxon>
        <taxon>Fukuivirus LMM01</taxon>
    </lineage>
</organism>
<protein>
    <submittedName>
        <fullName evidence="2">Uncharacterized protein</fullName>
    </submittedName>
</protein>
<evidence type="ECO:0000313" key="3">
    <source>
        <dbReference type="Proteomes" id="UP000001249"/>
    </source>
</evidence>
<reference evidence="3" key="1">
    <citation type="journal article" date="2008" name="J. Bacteriol.">
        <title>Ma-LMM01 infecting toxic Microcystis aeruginosa illuminates diverse cyanophage genome strategies.</title>
        <authorList>
            <person name="Yoshida T."/>
            <person name="Nagasaki K."/>
            <person name="Takashima Y."/>
            <person name="Shirai Y."/>
            <person name="Tomaru Y."/>
            <person name="Takao Y."/>
            <person name="Sakamoto S."/>
            <person name="Hiroishi S."/>
            <person name="Ogata H."/>
        </authorList>
    </citation>
    <scope>NUCLEOTIDE SEQUENCE</scope>
</reference>
<feature type="transmembrane region" description="Helical" evidence="1">
    <location>
        <begin position="286"/>
        <end position="311"/>
    </location>
</feature>
<keyword evidence="1" id="KW-0472">Membrane</keyword>
<keyword evidence="1" id="KW-0812">Transmembrane</keyword>
<feature type="transmembrane region" description="Helical" evidence="1">
    <location>
        <begin position="177"/>
        <end position="199"/>
    </location>
</feature>
<dbReference type="Proteomes" id="UP000001249">
    <property type="component" value="Segment"/>
</dbReference>
<feature type="transmembrane region" description="Helical" evidence="1">
    <location>
        <begin position="77"/>
        <end position="99"/>
    </location>
</feature>
<evidence type="ECO:0000313" key="2">
    <source>
        <dbReference type="EMBL" id="BAF36148.1"/>
    </source>
</evidence>
<name>A0A7H1_9CAUD</name>
<dbReference type="GeneID" id="4484466"/>
<keyword evidence="1" id="KW-1133">Transmembrane helix</keyword>
<evidence type="ECO:0000256" key="1">
    <source>
        <dbReference type="SAM" id="Phobius"/>
    </source>
</evidence>
<keyword evidence="3" id="KW-1185">Reference proteome</keyword>
<dbReference type="RefSeq" id="YP_851071.1">
    <property type="nucleotide sequence ID" value="NC_008562.1"/>
</dbReference>
<proteinExistence type="predicted"/>
<feature type="transmembrane region" description="Helical" evidence="1">
    <location>
        <begin position="111"/>
        <end position="141"/>
    </location>
</feature>
<accession>A0A7H1</accession>
<feature type="transmembrane region" description="Helical" evidence="1">
    <location>
        <begin position="38"/>
        <end position="57"/>
    </location>
</feature>
<feature type="transmembrane region" description="Helical" evidence="1">
    <location>
        <begin position="6"/>
        <end position="26"/>
    </location>
</feature>
<feature type="transmembrane region" description="Helical" evidence="1">
    <location>
        <begin position="243"/>
        <end position="265"/>
    </location>
</feature>
<dbReference type="EMBL" id="AB231700">
    <property type="protein sequence ID" value="BAF36148.1"/>
    <property type="molecule type" value="Genomic_DNA"/>
</dbReference>
<feature type="transmembrane region" description="Helical" evidence="1">
    <location>
        <begin position="147"/>
        <end position="165"/>
    </location>
</feature>
<dbReference type="KEGG" id="vg:4484466"/>